<evidence type="ECO:0000256" key="10">
    <source>
        <dbReference type="ARBA" id="ARBA00023114"/>
    </source>
</evidence>
<keyword evidence="8" id="KW-0625">Polysaccharide transport</keyword>
<keyword evidence="21" id="KW-1185">Reference proteome</keyword>
<dbReference type="Proteomes" id="UP000244892">
    <property type="component" value="Chromosome"/>
</dbReference>
<dbReference type="Pfam" id="PF22461">
    <property type="entry name" value="SLBB_2"/>
    <property type="match status" value="1"/>
</dbReference>
<evidence type="ECO:0000256" key="2">
    <source>
        <dbReference type="ARBA" id="ARBA00009450"/>
    </source>
</evidence>
<gene>
    <name evidence="20" type="ORF">DEH84_13875</name>
</gene>
<evidence type="ECO:0000256" key="4">
    <source>
        <dbReference type="ARBA" id="ARBA00022452"/>
    </source>
</evidence>
<sequence length="736" mass="79515">MTPTIRLLDPRPAVQQAPLAPPQPEARQQVLPPNDFQRFVLETSGQALPLYGVSFFNQATATYVPQGNVPVSPDYRMGPGDEVQIRGWGSVDIDVRTTVDRDGLIHIPRVGKVNLSGIRSAQAEDVVRAAVGKYYKDFQLSVTLGQLKGITVYVVGQARKPGSYTLGSTSTLVSALFASGGPNQNGSMRRVQVKRGDKVVTELDLYAFLAKGDKAADIRLQDGDTIVIPPAKGFVALSGKVTNAAVFELAREGETLGAMLAVAGGLPVVADPKRAQLDRVDPSKKPARSVDVFALDAKGLSTPLKSGDILTVSELVPEFGNAVTLRGNVAQATRSPWKANMRITDLIPSRAFLMSRASVKRQNDVLLSEDDKRNASSDAFARLAETDQQKSGQKEKPVGDSADTLASRIGNLVDEINMDYAVVERVDTAKVSVKLIPFSLGNALDNPSGPDNLPLQPGDIVTVFSATDVRVPQAKRQVFVRVEGEVHRPGVYQMKPGDGLQQLIAQAGGMTPDAYLFGAAFYREEVRRAQTANLEQLVRRLEAQVETRLSSSAASVSSSDAAAAQIRLQAEARAQRQALERLRSLRPTGRIMLGLSDASNQSDSLPSLRLENLDRLVIPSRPDFVYVLGSVNTESALIWRQGASVQDYLDQSGLTGGADVGESFVLRSDGSVMSNHASGWFSNIRRFKVMPGDVIVLPEKTDHESAWSLFTRSAKDITQIIYQFSLGAAAIKTLRD</sequence>
<feature type="domain" description="Polysaccharide export protein N-terminal" evidence="16">
    <location>
        <begin position="70"/>
        <end position="144"/>
    </location>
</feature>
<dbReference type="InterPro" id="IPR054765">
    <property type="entry name" value="SLBB_dom"/>
</dbReference>
<evidence type="ECO:0000256" key="9">
    <source>
        <dbReference type="ARBA" id="ARBA00023065"/>
    </source>
</evidence>
<dbReference type="InterPro" id="IPR019554">
    <property type="entry name" value="Soluble_ligand-bd"/>
</dbReference>
<evidence type="ECO:0000256" key="15">
    <source>
        <dbReference type="SAM" id="MobiDB-lite"/>
    </source>
</evidence>
<dbReference type="GO" id="GO:0009279">
    <property type="term" value="C:cell outer membrane"/>
    <property type="evidence" value="ECO:0007669"/>
    <property type="project" value="UniProtKB-SubCell"/>
</dbReference>
<dbReference type="InterPro" id="IPR003715">
    <property type="entry name" value="Poly_export_N"/>
</dbReference>
<dbReference type="Pfam" id="PF06251">
    <property type="entry name" value="Caps_syn_GfcC_C"/>
    <property type="match status" value="1"/>
</dbReference>
<dbReference type="PANTHER" id="PTHR33619">
    <property type="entry name" value="POLYSACCHARIDE EXPORT PROTEIN GFCE-RELATED"/>
    <property type="match status" value="1"/>
</dbReference>
<keyword evidence="10" id="KW-0626">Porin</keyword>
<dbReference type="InterPro" id="IPR049712">
    <property type="entry name" value="Poly_export"/>
</dbReference>
<dbReference type="Pfam" id="PF02563">
    <property type="entry name" value="Poly_export"/>
    <property type="match status" value="1"/>
</dbReference>
<name>A0A2U8FWK5_9BURK</name>
<evidence type="ECO:0000259" key="18">
    <source>
        <dbReference type="Pfam" id="PF10531"/>
    </source>
</evidence>
<evidence type="ECO:0000256" key="8">
    <source>
        <dbReference type="ARBA" id="ARBA00023047"/>
    </source>
</evidence>
<dbReference type="OrthoDB" id="9815244at2"/>
<dbReference type="AlphaFoldDB" id="A0A2U8FWK5"/>
<evidence type="ECO:0000256" key="6">
    <source>
        <dbReference type="ARBA" id="ARBA00022692"/>
    </source>
</evidence>
<dbReference type="Pfam" id="PF10531">
    <property type="entry name" value="SLBB"/>
    <property type="match status" value="2"/>
</dbReference>
<evidence type="ECO:0000256" key="7">
    <source>
        <dbReference type="ARBA" id="ARBA00022729"/>
    </source>
</evidence>
<dbReference type="GO" id="GO:0015288">
    <property type="term" value="F:porin activity"/>
    <property type="evidence" value="ECO:0007669"/>
    <property type="project" value="UniProtKB-KW"/>
</dbReference>
<evidence type="ECO:0000259" key="16">
    <source>
        <dbReference type="Pfam" id="PF02563"/>
    </source>
</evidence>
<evidence type="ECO:0000313" key="21">
    <source>
        <dbReference type="Proteomes" id="UP000244892"/>
    </source>
</evidence>
<keyword evidence="4" id="KW-1134">Transmembrane beta strand</keyword>
<keyword evidence="12" id="KW-0564">Palmitate</keyword>
<feature type="domain" description="Capsule biosynthesis GfcC-like C-terminal" evidence="17">
    <location>
        <begin position="637"/>
        <end position="698"/>
    </location>
</feature>
<keyword evidence="7" id="KW-0732">Signal</keyword>
<dbReference type="KEGG" id="aon:DEH84_13875"/>
<feature type="domain" description="Soluble ligand binding" evidence="18">
    <location>
        <begin position="235"/>
        <end position="280"/>
    </location>
</feature>
<dbReference type="GO" id="GO:0046930">
    <property type="term" value="C:pore complex"/>
    <property type="evidence" value="ECO:0007669"/>
    <property type="project" value="UniProtKB-KW"/>
</dbReference>
<keyword evidence="3" id="KW-0813">Transport</keyword>
<evidence type="ECO:0000256" key="12">
    <source>
        <dbReference type="ARBA" id="ARBA00023139"/>
    </source>
</evidence>
<evidence type="ECO:0000256" key="3">
    <source>
        <dbReference type="ARBA" id="ARBA00022448"/>
    </source>
</evidence>
<dbReference type="GO" id="GO:0006811">
    <property type="term" value="P:monoatomic ion transport"/>
    <property type="evidence" value="ECO:0007669"/>
    <property type="project" value="UniProtKB-KW"/>
</dbReference>
<feature type="domain" description="SLBB" evidence="19">
    <location>
        <begin position="152"/>
        <end position="227"/>
    </location>
</feature>
<evidence type="ECO:0000256" key="1">
    <source>
        <dbReference type="ARBA" id="ARBA00004571"/>
    </source>
</evidence>
<feature type="region of interest" description="Disordered" evidence="15">
    <location>
        <begin position="1"/>
        <end position="29"/>
    </location>
</feature>
<comment type="subcellular location">
    <subcellularLocation>
        <location evidence="1">Cell outer membrane</location>
        <topology evidence="1">Multi-pass membrane protein</topology>
    </subcellularLocation>
</comment>
<evidence type="ECO:0000259" key="19">
    <source>
        <dbReference type="Pfam" id="PF22461"/>
    </source>
</evidence>
<feature type="region of interest" description="Disordered" evidence="15">
    <location>
        <begin position="384"/>
        <end position="403"/>
    </location>
</feature>
<evidence type="ECO:0000259" key="17">
    <source>
        <dbReference type="Pfam" id="PF06251"/>
    </source>
</evidence>
<evidence type="ECO:0000256" key="13">
    <source>
        <dbReference type="ARBA" id="ARBA00023237"/>
    </source>
</evidence>
<feature type="domain" description="Soluble ligand binding" evidence="18">
    <location>
        <begin position="480"/>
        <end position="515"/>
    </location>
</feature>
<evidence type="ECO:0000313" key="20">
    <source>
        <dbReference type="EMBL" id="AWI55287.1"/>
    </source>
</evidence>
<evidence type="ECO:0000256" key="11">
    <source>
        <dbReference type="ARBA" id="ARBA00023136"/>
    </source>
</evidence>
<protein>
    <submittedName>
        <fullName evidence="20">Polysaccharide export protein</fullName>
    </submittedName>
</protein>
<comment type="similarity">
    <text evidence="2">Belongs to the BexD/CtrA/VexA family.</text>
</comment>
<accession>A0A2U8FWK5</accession>
<dbReference type="EMBL" id="CP029210">
    <property type="protein sequence ID" value="AWI55287.1"/>
    <property type="molecule type" value="Genomic_DNA"/>
</dbReference>
<organism evidence="20 21">
    <name type="scientific">Aquabacterium olei</name>
    <dbReference type="NCBI Taxonomy" id="1296669"/>
    <lineage>
        <taxon>Bacteria</taxon>
        <taxon>Pseudomonadati</taxon>
        <taxon>Pseudomonadota</taxon>
        <taxon>Betaproteobacteria</taxon>
        <taxon>Burkholderiales</taxon>
        <taxon>Aquabacterium</taxon>
    </lineage>
</organism>
<reference evidence="20 21" key="1">
    <citation type="submission" date="2018-05" db="EMBL/GenBank/DDBJ databases">
        <title>complete genome sequence of Aquabacterium olei NBRC 110486.</title>
        <authorList>
            <person name="Tang B."/>
            <person name="Chang J."/>
            <person name="Zhang L."/>
            <person name="Yang H."/>
        </authorList>
    </citation>
    <scope>NUCLEOTIDE SEQUENCE [LARGE SCALE GENOMIC DNA]</scope>
    <source>
        <strain evidence="20 21">NBRC 110486</strain>
    </source>
</reference>
<dbReference type="InterPro" id="IPR010425">
    <property type="entry name" value="Caps_synth_GfcC-like_C"/>
</dbReference>
<keyword evidence="13" id="KW-0998">Cell outer membrane</keyword>
<keyword evidence="14" id="KW-0449">Lipoprotein</keyword>
<proteinExistence type="inferred from homology"/>
<evidence type="ECO:0000256" key="14">
    <source>
        <dbReference type="ARBA" id="ARBA00023288"/>
    </source>
</evidence>
<dbReference type="GO" id="GO:0015159">
    <property type="term" value="F:polysaccharide transmembrane transporter activity"/>
    <property type="evidence" value="ECO:0007669"/>
    <property type="project" value="InterPro"/>
</dbReference>
<dbReference type="PANTHER" id="PTHR33619:SF3">
    <property type="entry name" value="POLYSACCHARIDE EXPORT PROTEIN GFCE-RELATED"/>
    <property type="match status" value="1"/>
</dbReference>
<keyword evidence="9" id="KW-0406">Ion transport</keyword>
<keyword evidence="5" id="KW-0762">Sugar transport</keyword>
<dbReference type="Gene3D" id="3.30.1950.10">
    <property type="entry name" value="wza like domain"/>
    <property type="match status" value="1"/>
</dbReference>
<feature type="compositionally biased region" description="Basic and acidic residues" evidence="15">
    <location>
        <begin position="384"/>
        <end position="398"/>
    </location>
</feature>
<keyword evidence="11" id="KW-0472">Membrane</keyword>
<dbReference type="Gene3D" id="3.10.560.10">
    <property type="entry name" value="Outer membrane lipoprotein wza domain like"/>
    <property type="match status" value="4"/>
</dbReference>
<evidence type="ECO:0000256" key="5">
    <source>
        <dbReference type="ARBA" id="ARBA00022597"/>
    </source>
</evidence>
<keyword evidence="6" id="KW-0812">Transmembrane</keyword>